<organism evidence="1 2">
    <name type="scientific">Aequorivita vitellina</name>
    <dbReference type="NCBI Taxonomy" id="2874475"/>
    <lineage>
        <taxon>Bacteria</taxon>
        <taxon>Pseudomonadati</taxon>
        <taxon>Bacteroidota</taxon>
        <taxon>Flavobacteriia</taxon>
        <taxon>Flavobacteriales</taxon>
        <taxon>Flavobacteriaceae</taxon>
        <taxon>Aequorivita</taxon>
    </lineage>
</organism>
<name>A0A9X1QVX0_9FLAO</name>
<evidence type="ECO:0000313" key="1">
    <source>
        <dbReference type="EMBL" id="MCG2419873.1"/>
    </source>
</evidence>
<dbReference type="InterPro" id="IPR036583">
    <property type="entry name" value="23S_rRNA_IVS_sf"/>
</dbReference>
<sequence>MSNLKYQFFIKSELYNLMSQFKRASVSIALNTVEGQGDTNAHFNRLLQVVLDWVKECVVYATIAKRLYFRRTRF</sequence>
<protein>
    <submittedName>
        <fullName evidence="1">Four helix bundle protein</fullName>
    </submittedName>
</protein>
<dbReference type="EMBL" id="JAIRBA010000027">
    <property type="protein sequence ID" value="MCG2419873.1"/>
    <property type="molecule type" value="Genomic_DNA"/>
</dbReference>
<dbReference type="Proteomes" id="UP001139461">
    <property type="component" value="Unassembled WGS sequence"/>
</dbReference>
<comment type="caution">
    <text evidence="1">The sequence shown here is derived from an EMBL/GenBank/DDBJ whole genome shotgun (WGS) entry which is preliminary data.</text>
</comment>
<dbReference type="RefSeq" id="WP_338149258.1">
    <property type="nucleotide sequence ID" value="NZ_JAIRBA010000027.1"/>
</dbReference>
<dbReference type="Pfam" id="PF05635">
    <property type="entry name" value="23S_rRNA_IVP"/>
    <property type="match status" value="1"/>
</dbReference>
<dbReference type="SUPFAM" id="SSF158446">
    <property type="entry name" value="IVS-encoded protein-like"/>
    <property type="match status" value="1"/>
</dbReference>
<dbReference type="NCBIfam" id="TIGR02436">
    <property type="entry name" value="four helix bundle protein"/>
    <property type="match status" value="1"/>
</dbReference>
<keyword evidence="2" id="KW-1185">Reference proteome</keyword>
<gene>
    <name evidence="1" type="ORF">K8089_12655</name>
</gene>
<proteinExistence type="predicted"/>
<reference evidence="1" key="1">
    <citation type="submission" date="2021-09" db="EMBL/GenBank/DDBJ databases">
        <title>Genome of Aequorivita sp. strain F47161.</title>
        <authorList>
            <person name="Wang Y."/>
        </authorList>
    </citation>
    <scope>NUCLEOTIDE SEQUENCE</scope>
    <source>
        <strain evidence="1">F47161</strain>
    </source>
</reference>
<dbReference type="AlphaFoldDB" id="A0A9X1QVX0"/>
<evidence type="ECO:0000313" key="2">
    <source>
        <dbReference type="Proteomes" id="UP001139461"/>
    </source>
</evidence>
<dbReference type="InterPro" id="IPR012657">
    <property type="entry name" value="23S_rRNA-intervening_sequence"/>
</dbReference>
<accession>A0A9X1QVX0</accession>
<dbReference type="Gene3D" id="1.20.1440.60">
    <property type="entry name" value="23S rRNA-intervening sequence"/>
    <property type="match status" value="1"/>
</dbReference>